<dbReference type="STRING" id="570947.SAMN05421687_104279"/>
<evidence type="ECO:0000313" key="1">
    <source>
        <dbReference type="EMBL" id="SIS46367.1"/>
    </source>
</evidence>
<dbReference type="Pfam" id="PF08870">
    <property type="entry name" value="DndE"/>
    <property type="match status" value="1"/>
</dbReference>
<reference evidence="2" key="1">
    <citation type="submission" date="2017-01" db="EMBL/GenBank/DDBJ databases">
        <authorList>
            <person name="Varghese N."/>
            <person name="Submissions S."/>
        </authorList>
    </citation>
    <scope>NUCLEOTIDE SEQUENCE [LARGE SCALE GENOMIC DNA]</scope>
    <source>
        <strain evidence="2">DSM 23127</strain>
    </source>
</reference>
<dbReference type="AlphaFoldDB" id="A0A1N7JAR9"/>
<dbReference type="InterPro" id="IPR038472">
    <property type="entry name" value="DndE_sf"/>
</dbReference>
<keyword evidence="2" id="KW-1185">Reference proteome</keyword>
<dbReference type="InterPro" id="IPR014969">
    <property type="entry name" value="DNA_S_DndE"/>
</dbReference>
<accession>A0A1N7JAR9</accession>
<name>A0A1N7JAR9_9BACI</name>
<gene>
    <name evidence="1" type="ORF">SAMN05421687_104279</name>
</gene>
<dbReference type="Gene3D" id="1.10.1220.160">
    <property type="entry name" value="DNA sulphur modification protein DndE"/>
    <property type="match status" value="1"/>
</dbReference>
<evidence type="ECO:0000313" key="2">
    <source>
        <dbReference type="Proteomes" id="UP000187608"/>
    </source>
</evidence>
<dbReference type="OrthoDB" id="512647at2"/>
<protein>
    <submittedName>
        <fullName evidence="1">DNA sulfur modification protein DndE</fullName>
    </submittedName>
</protein>
<dbReference type="EMBL" id="FTOC01000004">
    <property type="protein sequence ID" value="SIS46367.1"/>
    <property type="molecule type" value="Genomic_DNA"/>
</dbReference>
<dbReference type="NCBIfam" id="TIGR03184">
    <property type="entry name" value="DNA_S_dndE"/>
    <property type="match status" value="1"/>
</dbReference>
<dbReference type="Proteomes" id="UP000187608">
    <property type="component" value="Unassembled WGS sequence"/>
</dbReference>
<dbReference type="RefSeq" id="WP_076558527.1">
    <property type="nucleotide sequence ID" value="NZ_FTOC01000004.1"/>
</dbReference>
<organism evidence="1 2">
    <name type="scientific">Salimicrobium flavidum</name>
    <dbReference type="NCBI Taxonomy" id="570947"/>
    <lineage>
        <taxon>Bacteria</taxon>
        <taxon>Bacillati</taxon>
        <taxon>Bacillota</taxon>
        <taxon>Bacilli</taxon>
        <taxon>Bacillales</taxon>
        <taxon>Bacillaceae</taxon>
        <taxon>Salimicrobium</taxon>
    </lineage>
</organism>
<proteinExistence type="predicted"/>
<sequence length="122" mass="14046">MNFRLRTSAETAEILKNLQSSTKLTPNILSRLAVSLSLKITEEPSIELADTSGLEFNRNTLTGEFDYVYKALVTQYMKREVQDEEFFPTLFNAHLERGVKLLENEYRHAGNSDGFYHNLLKI</sequence>